<dbReference type="PROSITE" id="PS51175">
    <property type="entry name" value="CBM6"/>
    <property type="match status" value="1"/>
</dbReference>
<dbReference type="PROSITE" id="PS51173">
    <property type="entry name" value="CBM2"/>
    <property type="match status" value="1"/>
</dbReference>
<proteinExistence type="inferred from homology"/>
<feature type="active site" description="Proton donor" evidence="6">
    <location>
        <position position="347"/>
    </location>
</feature>
<dbReference type="EMBL" id="JAVREM010000020">
    <property type="protein sequence ID" value="MDT0320092.1"/>
    <property type="molecule type" value="Genomic_DNA"/>
</dbReference>
<dbReference type="Gene3D" id="2.60.120.260">
    <property type="entry name" value="Galactose-binding domain-like"/>
    <property type="match status" value="1"/>
</dbReference>
<dbReference type="InterPro" id="IPR008979">
    <property type="entry name" value="Galactose-bd-like_sf"/>
</dbReference>
<evidence type="ECO:0000259" key="8">
    <source>
        <dbReference type="PROSITE" id="PS50206"/>
    </source>
</evidence>
<dbReference type="Gene3D" id="3.20.20.80">
    <property type="entry name" value="Glycosidases"/>
    <property type="match status" value="1"/>
</dbReference>
<evidence type="ECO:0000313" key="12">
    <source>
        <dbReference type="EMBL" id="MDT0320092.1"/>
    </source>
</evidence>
<sequence length="600" mass="64393">MKTLRTAARTATRARLAALVAGLLAALSLPLAAPAAAADATTTDQAATDRVGTAQAATYEAEDGTLRGVNVASTAAGYSGTGYVEGFDVAEDEVEITIPDSPGGLHELTVVYRAPYGQKNAVLLLNGGGHGEITLAATDAFTPLPAGRVLLEPGDNTVTVRSGWGWYEIDAITVSPVPPRPPHQVDDVPVDPQATPEARSLLSYLASQYGETILSGQQSLDDIAWLEQNVGRAPAIAGLDLMDYSPSRVERGTTSQEVENAVSWDARGGITTFSWHWNAPTGLIDEPGREWWRGFYTDATTFDVAAALADPSSEEYALLLRDIDAIAVQLERLQDAGVPVLWRPLHEAEGGWFWWGAKGPEPAKELYRLMYDRLTNTHGLHNLVWIWNSVDPAWYPGDDVVDIVSADSYPPAGDHGPVSATYERLVDLVDDTKIVAMTENSGIPDPDLLEAYQADWSWFLTWSGDFIRDGVVNSREHLARVFGHERVITLDELGDFRRQGGCLADHRVVQRWGTGYQAEVTVTNNGSTPLTGWQVSWSAPAGQSPGGAWNARLTTAGSTVRATPASWNATLAPGASTTFGYLGGSPWPNATFLAPSCQAG</sequence>
<organism evidence="12 13">
    <name type="scientific">Streptomyces millisiae</name>
    <dbReference type="NCBI Taxonomy" id="3075542"/>
    <lineage>
        <taxon>Bacteria</taxon>
        <taxon>Bacillati</taxon>
        <taxon>Actinomycetota</taxon>
        <taxon>Actinomycetes</taxon>
        <taxon>Kitasatosporales</taxon>
        <taxon>Streptomycetaceae</taxon>
        <taxon>Streptomyces</taxon>
    </lineage>
</organism>
<dbReference type="RefSeq" id="WP_311599779.1">
    <property type="nucleotide sequence ID" value="NZ_JAVREM010000020.1"/>
</dbReference>
<dbReference type="InterPro" id="IPR022790">
    <property type="entry name" value="GH26_dom"/>
</dbReference>
<dbReference type="PANTHER" id="PTHR40079:SF4">
    <property type="entry name" value="GH26 DOMAIN-CONTAINING PROTEIN-RELATED"/>
    <property type="match status" value="1"/>
</dbReference>
<dbReference type="SMART" id="SM00637">
    <property type="entry name" value="CBD_II"/>
    <property type="match status" value="1"/>
</dbReference>
<dbReference type="InterPro" id="IPR008965">
    <property type="entry name" value="CBM2/CBM3_carb-bd_dom_sf"/>
</dbReference>
<keyword evidence="3 6" id="KW-0378">Hydrolase</keyword>
<reference evidence="13" key="1">
    <citation type="submission" date="2023-07" db="EMBL/GenBank/DDBJ databases">
        <title>30 novel species of actinomycetes from the DSMZ collection.</title>
        <authorList>
            <person name="Nouioui I."/>
        </authorList>
    </citation>
    <scope>NUCLEOTIDE SEQUENCE [LARGE SCALE GENOMIC DNA]</scope>
    <source>
        <strain evidence="13">DSM 44918</strain>
    </source>
</reference>
<dbReference type="Pfam" id="PF16990">
    <property type="entry name" value="CBM_35"/>
    <property type="match status" value="1"/>
</dbReference>
<evidence type="ECO:0000259" key="10">
    <source>
        <dbReference type="PROSITE" id="PS51175"/>
    </source>
</evidence>
<keyword evidence="5" id="KW-0624">Polysaccharide degradation</keyword>
<evidence type="ECO:0000259" key="9">
    <source>
        <dbReference type="PROSITE" id="PS51173"/>
    </source>
</evidence>
<dbReference type="InterPro" id="IPR017853">
    <property type="entry name" value="GH"/>
</dbReference>
<dbReference type="SUPFAM" id="SSF49785">
    <property type="entry name" value="Galactose-binding domain-like"/>
    <property type="match status" value="1"/>
</dbReference>
<dbReference type="PRINTS" id="PR00739">
    <property type="entry name" value="GLHYDRLASE26"/>
</dbReference>
<keyword evidence="13" id="KW-1185">Reference proteome</keyword>
<dbReference type="InterPro" id="IPR018366">
    <property type="entry name" value="CBM2_CS"/>
</dbReference>
<feature type="active site" description="Nucleophile" evidence="6">
    <location>
        <position position="439"/>
    </location>
</feature>
<keyword evidence="2 7" id="KW-0732">Signal</keyword>
<comment type="caution">
    <text evidence="12">The sequence shown here is derived from an EMBL/GenBank/DDBJ whole genome shotgun (WGS) entry which is preliminary data.</text>
</comment>
<dbReference type="InterPro" id="IPR001919">
    <property type="entry name" value="CBD2"/>
</dbReference>
<feature type="domain" description="CBM2" evidence="9">
    <location>
        <begin position="495"/>
        <end position="600"/>
    </location>
</feature>
<evidence type="ECO:0000256" key="3">
    <source>
        <dbReference type="ARBA" id="ARBA00022801"/>
    </source>
</evidence>
<dbReference type="InterPro" id="IPR000805">
    <property type="entry name" value="Glyco_hydro_26"/>
</dbReference>
<evidence type="ECO:0000256" key="7">
    <source>
        <dbReference type="SAM" id="SignalP"/>
    </source>
</evidence>
<dbReference type="SUPFAM" id="SSF51445">
    <property type="entry name" value="(Trans)glycosidases"/>
    <property type="match status" value="1"/>
</dbReference>
<dbReference type="PROSITE" id="PS00561">
    <property type="entry name" value="CBM2_A"/>
    <property type="match status" value="1"/>
</dbReference>
<evidence type="ECO:0000259" key="11">
    <source>
        <dbReference type="PROSITE" id="PS51764"/>
    </source>
</evidence>
<feature type="domain" description="Rhodanese" evidence="8">
    <location>
        <begin position="349"/>
        <end position="364"/>
    </location>
</feature>
<evidence type="ECO:0000256" key="4">
    <source>
        <dbReference type="ARBA" id="ARBA00023295"/>
    </source>
</evidence>
<keyword evidence="4 6" id="KW-0326">Glycosidase</keyword>
<evidence type="ECO:0000256" key="2">
    <source>
        <dbReference type="ARBA" id="ARBA00022729"/>
    </source>
</evidence>
<dbReference type="PROSITE" id="PS50206">
    <property type="entry name" value="RHODANESE_3"/>
    <property type="match status" value="1"/>
</dbReference>
<dbReference type="Pfam" id="PF02156">
    <property type="entry name" value="Glyco_hydro_26"/>
    <property type="match status" value="1"/>
</dbReference>
<dbReference type="CDD" id="cd04086">
    <property type="entry name" value="CBM35_mannanase-like"/>
    <property type="match status" value="1"/>
</dbReference>
<dbReference type="SUPFAM" id="SSF49384">
    <property type="entry name" value="Carbohydrate-binding domain"/>
    <property type="match status" value="1"/>
</dbReference>
<dbReference type="Proteomes" id="UP001183420">
    <property type="component" value="Unassembled WGS sequence"/>
</dbReference>
<dbReference type="Pfam" id="PF00553">
    <property type="entry name" value="CBM_2"/>
    <property type="match status" value="1"/>
</dbReference>
<name>A0ABU2LR78_9ACTN</name>
<evidence type="ECO:0000313" key="13">
    <source>
        <dbReference type="Proteomes" id="UP001183420"/>
    </source>
</evidence>
<dbReference type="InterPro" id="IPR005084">
    <property type="entry name" value="CBM6"/>
</dbReference>
<gene>
    <name evidence="12" type="ORF">RNC47_17295</name>
</gene>
<feature type="signal peptide" evidence="7">
    <location>
        <begin position="1"/>
        <end position="37"/>
    </location>
</feature>
<feature type="domain" description="CBM6" evidence="10">
    <location>
        <begin position="57"/>
        <end position="175"/>
    </location>
</feature>
<feature type="domain" description="GH26" evidence="11">
    <location>
        <begin position="196"/>
        <end position="491"/>
    </location>
</feature>
<dbReference type="PROSITE" id="PS51764">
    <property type="entry name" value="GH26"/>
    <property type="match status" value="1"/>
</dbReference>
<evidence type="ECO:0000256" key="1">
    <source>
        <dbReference type="ARBA" id="ARBA00007754"/>
    </source>
</evidence>
<dbReference type="PANTHER" id="PTHR40079">
    <property type="entry name" value="MANNAN ENDO-1,4-BETA-MANNOSIDASE E-RELATED"/>
    <property type="match status" value="1"/>
</dbReference>
<accession>A0ABU2LR78</accession>
<evidence type="ECO:0000256" key="6">
    <source>
        <dbReference type="PROSITE-ProRule" id="PRU01100"/>
    </source>
</evidence>
<protein>
    <submittedName>
        <fullName evidence="12">Glycosyl hydrolase</fullName>
    </submittedName>
</protein>
<comment type="similarity">
    <text evidence="1 6">Belongs to the glycosyl hydrolase 26 family.</text>
</comment>
<dbReference type="GO" id="GO:0016787">
    <property type="term" value="F:hydrolase activity"/>
    <property type="evidence" value="ECO:0007669"/>
    <property type="project" value="UniProtKB-KW"/>
</dbReference>
<feature type="chain" id="PRO_5045920700" evidence="7">
    <location>
        <begin position="38"/>
        <end position="600"/>
    </location>
</feature>
<dbReference type="InterPro" id="IPR012291">
    <property type="entry name" value="CBM2_carb-bd_dom_sf"/>
</dbReference>
<dbReference type="Gene3D" id="2.60.40.290">
    <property type="match status" value="1"/>
</dbReference>
<keyword evidence="5" id="KW-0119">Carbohydrate metabolism</keyword>
<evidence type="ECO:0000256" key="5">
    <source>
        <dbReference type="ARBA" id="ARBA00023326"/>
    </source>
</evidence>
<dbReference type="InterPro" id="IPR001763">
    <property type="entry name" value="Rhodanese-like_dom"/>
</dbReference>